<dbReference type="Gene3D" id="3.40.50.150">
    <property type="entry name" value="Vaccinia Virus protein VP39"/>
    <property type="match status" value="1"/>
</dbReference>
<dbReference type="AlphaFoldDB" id="A0A5P3XED1"/>
<keyword evidence="1" id="KW-0808">Transferase</keyword>
<protein>
    <submittedName>
        <fullName evidence="1">Class I SAM-dependent methyltransferase</fullName>
    </submittedName>
</protein>
<keyword evidence="1" id="KW-0489">Methyltransferase</keyword>
<dbReference type="GO" id="GO:0008168">
    <property type="term" value="F:methyltransferase activity"/>
    <property type="evidence" value="ECO:0007669"/>
    <property type="project" value="UniProtKB-KW"/>
</dbReference>
<evidence type="ECO:0000313" key="2">
    <source>
        <dbReference type="Proteomes" id="UP000326961"/>
    </source>
</evidence>
<evidence type="ECO:0000313" key="1">
    <source>
        <dbReference type="EMBL" id="QEZ67481.1"/>
    </source>
</evidence>
<name>A0A5P3XED1_PARBF</name>
<dbReference type="RefSeq" id="WP_150885194.1">
    <property type="nucleotide sequence ID" value="NZ_CP032452.1"/>
</dbReference>
<dbReference type="Proteomes" id="UP000326961">
    <property type="component" value="Chromosome"/>
</dbReference>
<dbReference type="EMBL" id="CP032452">
    <property type="protein sequence ID" value="QEZ67481.1"/>
    <property type="molecule type" value="Genomic_DNA"/>
</dbReference>
<gene>
    <name evidence="1" type="ORF">D4A35_00515</name>
</gene>
<accession>A0A5P3XED1</accession>
<reference evidence="1 2" key="1">
    <citation type="submission" date="2018-09" db="EMBL/GenBank/DDBJ databases">
        <title>A clostridial neurotoxin that targets Anopheles mosquitoes.</title>
        <authorList>
            <person name="Contreras E."/>
            <person name="Masuyer G."/>
            <person name="Qureshi N."/>
            <person name="Chawla S."/>
            <person name="Lim H.L."/>
            <person name="Chen J."/>
            <person name="Stenmark P."/>
            <person name="Gill S."/>
        </authorList>
    </citation>
    <scope>NUCLEOTIDE SEQUENCE [LARGE SCALE GENOMIC DNA]</scope>
    <source>
        <strain evidence="1 2">Cbm</strain>
    </source>
</reference>
<dbReference type="SUPFAM" id="SSF53335">
    <property type="entry name" value="S-adenosyl-L-methionine-dependent methyltransferases"/>
    <property type="match status" value="1"/>
</dbReference>
<organism evidence="1 2">
    <name type="scientific">Paraclostridium bifermentans</name>
    <name type="common">Clostridium bifermentans</name>
    <dbReference type="NCBI Taxonomy" id="1490"/>
    <lineage>
        <taxon>Bacteria</taxon>
        <taxon>Bacillati</taxon>
        <taxon>Bacillota</taxon>
        <taxon>Clostridia</taxon>
        <taxon>Peptostreptococcales</taxon>
        <taxon>Peptostreptococcaceae</taxon>
        <taxon>Paraclostridium</taxon>
    </lineage>
</organism>
<dbReference type="InterPro" id="IPR029063">
    <property type="entry name" value="SAM-dependent_MTases_sf"/>
</dbReference>
<sequence length="193" mass="22277">MKYLCAKNNLLSCTLSSIKSCSKLLDIGCGIKPFTNIECTIHICCEPYKEYIEVLNEKYKDLLVLNMSWQDVVKNFPCNSVDTILIIDVIEHLEKEEALDLLSKTLDIASEQVVIFTPLGFFEQDHPDGIDAWGLHGGKWQTHRSGWYPEDFPENPNGHWDFYICNDFHHLNNKEELLPEPKGAFWAIWSLDK</sequence>
<dbReference type="GO" id="GO:0032259">
    <property type="term" value="P:methylation"/>
    <property type="evidence" value="ECO:0007669"/>
    <property type="project" value="UniProtKB-KW"/>
</dbReference>
<proteinExistence type="predicted"/>